<name>A0A109V0H5_9SACH</name>
<dbReference type="PANTHER" id="PTHR21021">
    <property type="entry name" value="GAF/PUTATIVE CYTOSKELETAL PROTEIN"/>
    <property type="match status" value="1"/>
</dbReference>
<dbReference type="EMBL" id="CP014248">
    <property type="protein sequence ID" value="AMD22993.1"/>
    <property type="molecule type" value="Genomic_DNA"/>
</dbReference>
<protein>
    <submittedName>
        <fullName evidence="3">HHR224Wp</fullName>
    </submittedName>
</protein>
<dbReference type="GeneID" id="28726371"/>
<evidence type="ECO:0000313" key="4">
    <source>
        <dbReference type="Proteomes" id="UP000243052"/>
    </source>
</evidence>
<dbReference type="Pfam" id="PF04176">
    <property type="entry name" value="TIP41"/>
    <property type="match status" value="1"/>
</dbReference>
<dbReference type="GO" id="GO:0005829">
    <property type="term" value="C:cytosol"/>
    <property type="evidence" value="ECO:0007669"/>
    <property type="project" value="TreeGrafter"/>
</dbReference>
<evidence type="ECO:0000256" key="2">
    <source>
        <dbReference type="SAM" id="MobiDB-lite"/>
    </source>
</evidence>
<reference evidence="3 4" key="1">
    <citation type="submission" date="2016-01" db="EMBL/GenBank/DDBJ databases">
        <title>Genome sequence of the yeast Holleya sinecauda.</title>
        <authorList>
            <person name="Dietrich F.S."/>
        </authorList>
    </citation>
    <scope>NUCLEOTIDE SEQUENCE [LARGE SCALE GENOMIC DNA]</scope>
    <source>
        <strain evidence="3 4">ATCC 58844</strain>
    </source>
</reference>
<dbReference type="GO" id="GO:0031929">
    <property type="term" value="P:TOR signaling"/>
    <property type="evidence" value="ECO:0007669"/>
    <property type="project" value="TreeGrafter"/>
</dbReference>
<dbReference type="RefSeq" id="XP_017989989.1">
    <property type="nucleotide sequence ID" value="XM_018134500.1"/>
</dbReference>
<evidence type="ECO:0000256" key="1">
    <source>
        <dbReference type="ARBA" id="ARBA00006658"/>
    </source>
</evidence>
<dbReference type="STRING" id="45286.A0A109V0H5"/>
<evidence type="ECO:0000313" key="3">
    <source>
        <dbReference type="EMBL" id="AMD22993.1"/>
    </source>
</evidence>
<proteinExistence type="inferred from homology"/>
<gene>
    <name evidence="3" type="ORF">AW171_hschr85065</name>
</gene>
<dbReference type="AlphaFoldDB" id="A0A109V0H5"/>
<feature type="region of interest" description="Disordered" evidence="2">
    <location>
        <begin position="28"/>
        <end position="54"/>
    </location>
</feature>
<accession>A0A109V0H5</accession>
<comment type="similarity">
    <text evidence="1">Belongs to the TIP41 family.</text>
</comment>
<dbReference type="PANTHER" id="PTHR21021:SF16">
    <property type="entry name" value="TIP41-LIKE PROTEIN"/>
    <property type="match status" value="1"/>
</dbReference>
<organism evidence="3 4">
    <name type="scientific">Eremothecium sinecaudum</name>
    <dbReference type="NCBI Taxonomy" id="45286"/>
    <lineage>
        <taxon>Eukaryota</taxon>
        <taxon>Fungi</taxon>
        <taxon>Dikarya</taxon>
        <taxon>Ascomycota</taxon>
        <taxon>Saccharomycotina</taxon>
        <taxon>Saccharomycetes</taxon>
        <taxon>Saccharomycetales</taxon>
        <taxon>Saccharomycetaceae</taxon>
        <taxon>Eremothecium</taxon>
    </lineage>
</organism>
<dbReference type="InterPro" id="IPR007303">
    <property type="entry name" value="TIP41-like"/>
</dbReference>
<dbReference type="OrthoDB" id="10253878at2759"/>
<sequence>MERRKPASGFEAMEVQGAREMHSRLVQARRPGDSASQAFTVSTGRIPLTRPPQPLNKHSCDHMRHRGQNPNNPLCAQCGTVIIPAPRASMPFEDAPSISILDWTITTRKRPILNSQELQDWDSKLQGLMLPEMIFGNNYVRVRNEKHNWALEFNALEALKLVKLEDCGIRVSYAHKWIRSKRTRQHESPDLDETSLDISQQYDWTYTTDYKGTVTGAELVKDDCAELPLEKLSRPDPILFYDDMILFEDELADNGISVLNVKVRVMNECMLILSRFFLRVDDVLFRIMDTRVYVEFDSNKVIREFKQYESDYKSVLNMHKVSTNNHDIKAGMRDSNWVVKNLKLVKRESDVLNFAN</sequence>
<dbReference type="Proteomes" id="UP000243052">
    <property type="component" value="Chromosome viii"/>
</dbReference>
<feature type="compositionally biased region" description="Polar residues" evidence="2">
    <location>
        <begin position="34"/>
        <end position="43"/>
    </location>
</feature>
<dbReference type="InterPro" id="IPR051330">
    <property type="entry name" value="Phosphatase_reg/MetRdx"/>
</dbReference>
<keyword evidence="4" id="KW-1185">Reference proteome</keyword>